<evidence type="ECO:0000313" key="2">
    <source>
        <dbReference type="EMBL" id="MBB5225848.1"/>
    </source>
</evidence>
<dbReference type="EMBL" id="JACHFQ010000003">
    <property type="protein sequence ID" value="MBB5225848.1"/>
    <property type="molecule type" value="Genomic_DNA"/>
</dbReference>
<organism evidence="2 3">
    <name type="scientific">Treponema ruminis</name>
    <dbReference type="NCBI Taxonomy" id="744515"/>
    <lineage>
        <taxon>Bacteria</taxon>
        <taxon>Pseudomonadati</taxon>
        <taxon>Spirochaetota</taxon>
        <taxon>Spirochaetia</taxon>
        <taxon>Spirochaetales</taxon>
        <taxon>Treponemataceae</taxon>
        <taxon>Treponema</taxon>
    </lineage>
</organism>
<evidence type="ECO:0000256" key="1">
    <source>
        <dbReference type="SAM" id="SignalP"/>
    </source>
</evidence>
<name>A0A7W8G8K5_9SPIR</name>
<feature type="signal peptide" evidence="1">
    <location>
        <begin position="1"/>
        <end position="22"/>
    </location>
</feature>
<dbReference type="PROSITE" id="PS51257">
    <property type="entry name" value="PROKAR_LIPOPROTEIN"/>
    <property type="match status" value="1"/>
</dbReference>
<keyword evidence="1" id="KW-0732">Signal</keyword>
<dbReference type="Proteomes" id="UP000518887">
    <property type="component" value="Unassembled WGS sequence"/>
</dbReference>
<protein>
    <recommendedName>
        <fullName evidence="4">Lipoprotein</fullName>
    </recommendedName>
</protein>
<feature type="chain" id="PRO_5030641890" description="Lipoprotein" evidence="1">
    <location>
        <begin position="23"/>
        <end position="258"/>
    </location>
</feature>
<reference evidence="2 3" key="1">
    <citation type="submission" date="2020-08" db="EMBL/GenBank/DDBJ databases">
        <title>Genomic Encyclopedia of Type Strains, Phase IV (KMG-IV): sequencing the most valuable type-strain genomes for metagenomic binning, comparative biology and taxonomic classification.</title>
        <authorList>
            <person name="Goeker M."/>
        </authorList>
    </citation>
    <scope>NUCLEOTIDE SEQUENCE [LARGE SCALE GENOMIC DNA]</scope>
    <source>
        <strain evidence="2 3">DSM 103462</strain>
    </source>
</reference>
<keyword evidence="3" id="KW-1185">Reference proteome</keyword>
<sequence length="258" mass="29033">MQKNFLFPILCMIAGIFLSSCGLETVLTVKEPTVTRNAPLYSTDEYTKWYFSFITSDDDGTNFLGTDVYYKIYNSSSTLSSERSSILSVNTSTNSSAAPTRMIETYSYQPLGTSKSIDSSVFFPQVNRSVVFRLLTYANADDSSADTDERYIDHACVGIKNEGDTVYSYTDYIPFRNGNRKSFDFFDNNEDDKEKKTRDVLPEYGDADYKCAEADKDKTFDEYYVQMFAVGVALNDETVTSSYSLVLDLGSVPIKKGE</sequence>
<gene>
    <name evidence="2" type="ORF">HNP76_001205</name>
</gene>
<accession>A0A7W8G8K5</accession>
<proteinExistence type="predicted"/>
<evidence type="ECO:0000313" key="3">
    <source>
        <dbReference type="Proteomes" id="UP000518887"/>
    </source>
</evidence>
<dbReference type="AlphaFoldDB" id="A0A7W8G8K5"/>
<comment type="caution">
    <text evidence="2">The sequence shown here is derived from an EMBL/GenBank/DDBJ whole genome shotgun (WGS) entry which is preliminary data.</text>
</comment>
<dbReference type="RefSeq" id="WP_184658521.1">
    <property type="nucleotide sequence ID" value="NZ_CP031518.1"/>
</dbReference>
<evidence type="ECO:0008006" key="4">
    <source>
        <dbReference type="Google" id="ProtNLM"/>
    </source>
</evidence>